<dbReference type="GO" id="GO:0003677">
    <property type="term" value="F:DNA binding"/>
    <property type="evidence" value="ECO:0007669"/>
    <property type="project" value="UniProtKB-KW"/>
</dbReference>
<dbReference type="InterPro" id="IPR036388">
    <property type="entry name" value="WH-like_DNA-bd_sf"/>
</dbReference>
<dbReference type="Gene3D" id="3.90.1150.10">
    <property type="entry name" value="Aspartate Aminotransferase, domain 1"/>
    <property type="match status" value="1"/>
</dbReference>
<dbReference type="SUPFAM" id="SSF53383">
    <property type="entry name" value="PLP-dependent transferases"/>
    <property type="match status" value="1"/>
</dbReference>
<reference evidence="7 8" key="1">
    <citation type="journal article" date="2015" name="Int. J. Syst. Evol. Microbiol.">
        <title>Acinetobacter equi sp. nov. isolated from horse faeces.</title>
        <authorList>
            <person name="Poppel M.T."/>
            <person name="Skiebe E."/>
            <person name="Laue M."/>
            <person name="Bergmann H."/>
            <person name="Ebersberger I."/>
            <person name="Garn T."/>
            <person name="Fruth A."/>
            <person name="Baumgardt S."/>
            <person name="Busse H.J."/>
            <person name="Wilharm G."/>
        </authorList>
    </citation>
    <scope>NUCLEOTIDE SEQUENCE [LARGE SCALE GENOMIC DNA]</scope>
    <source>
        <strain evidence="7 8">114</strain>
    </source>
</reference>
<dbReference type="EMBL" id="CP012808">
    <property type="protein sequence ID" value="ALH96117.1"/>
    <property type="molecule type" value="Genomic_DNA"/>
</dbReference>
<dbReference type="InterPro" id="IPR015422">
    <property type="entry name" value="PyrdxlP-dep_Trfase_small"/>
</dbReference>
<evidence type="ECO:0000259" key="6">
    <source>
        <dbReference type="PROSITE" id="PS50949"/>
    </source>
</evidence>
<dbReference type="Proteomes" id="UP000064939">
    <property type="component" value="Chromosome"/>
</dbReference>
<sequence>MYKSEKLANSLKLLIQSGTWKPHEKLPSLRSQCKNSGFSLITVMNAYHELEAQGLIYSKEKSGYFVADRKTFSTTHSFDTNQKIEINSIVFHYLKSIQGDHIIPLGSAFPNSQLLYSPKLIQILAQLAKRHFSYEQTPSLPPGNIELRKLIAQRYCMQGIQADHDDIVITSGGLDALNLALQAVTQIGDYIILQQTVFYGAWQAAERLGLKVITIPDHPEDGIDLQALEHAIEKYPIKACWFMLNCHNPIGYTVKDKIKEKLAKILYQHNIYLIEDDVYGELYFENKKPLSMKYFDENNLVLHCSSFSKILGADFRIGWVYAGPYSEKIQHIQLMSTLSVNSFIQNALVEYLSHRDYDKHLKKIRASLEKNKIDFYHFLQRILDQNCKVHYFPSGYFLWIELPKELDSIDIYQSLLSKNISIAPSHLFNAHDTKAKNYLRINCSFDLTASYQEALLELSKCINHAIQLYRASK</sequence>
<dbReference type="KEGG" id="aei:AOY20_11570"/>
<keyword evidence="5" id="KW-0804">Transcription</keyword>
<dbReference type="GO" id="GO:0003700">
    <property type="term" value="F:DNA-binding transcription factor activity"/>
    <property type="evidence" value="ECO:0007669"/>
    <property type="project" value="InterPro"/>
</dbReference>
<evidence type="ECO:0000313" key="8">
    <source>
        <dbReference type="Proteomes" id="UP000064939"/>
    </source>
</evidence>
<dbReference type="InterPro" id="IPR000524">
    <property type="entry name" value="Tscrpt_reg_HTH_GntR"/>
</dbReference>
<protein>
    <submittedName>
        <fullName evidence="7">Transcriptional regulator</fullName>
    </submittedName>
</protein>
<evidence type="ECO:0000256" key="1">
    <source>
        <dbReference type="ARBA" id="ARBA00005384"/>
    </source>
</evidence>
<dbReference type="CDD" id="cd07377">
    <property type="entry name" value="WHTH_GntR"/>
    <property type="match status" value="1"/>
</dbReference>
<dbReference type="InterPro" id="IPR051446">
    <property type="entry name" value="HTH_trans_reg/aminotransferase"/>
</dbReference>
<dbReference type="SMART" id="SM00345">
    <property type="entry name" value="HTH_GNTR"/>
    <property type="match status" value="1"/>
</dbReference>
<dbReference type="InterPro" id="IPR004839">
    <property type="entry name" value="Aminotransferase_I/II_large"/>
</dbReference>
<proteinExistence type="inferred from homology"/>
<dbReference type="RefSeq" id="WP_054582000.1">
    <property type="nucleotide sequence ID" value="NZ_CP012808.1"/>
</dbReference>
<feature type="domain" description="HTH gntR-type" evidence="6">
    <location>
        <begin position="1"/>
        <end position="69"/>
    </location>
</feature>
<dbReference type="PANTHER" id="PTHR46577">
    <property type="entry name" value="HTH-TYPE TRANSCRIPTIONAL REGULATORY PROTEIN GABR"/>
    <property type="match status" value="1"/>
</dbReference>
<dbReference type="Pfam" id="PF00155">
    <property type="entry name" value="Aminotran_1_2"/>
    <property type="match status" value="1"/>
</dbReference>
<dbReference type="SUPFAM" id="SSF46785">
    <property type="entry name" value="Winged helix' DNA-binding domain"/>
    <property type="match status" value="1"/>
</dbReference>
<evidence type="ECO:0000256" key="5">
    <source>
        <dbReference type="ARBA" id="ARBA00023163"/>
    </source>
</evidence>
<dbReference type="Gene3D" id="1.10.10.10">
    <property type="entry name" value="Winged helix-like DNA-binding domain superfamily/Winged helix DNA-binding domain"/>
    <property type="match status" value="1"/>
</dbReference>
<dbReference type="Gene3D" id="3.40.640.10">
    <property type="entry name" value="Type I PLP-dependent aspartate aminotransferase-like (Major domain)"/>
    <property type="match status" value="1"/>
</dbReference>
<accession>A0A0N9VFL6</accession>
<dbReference type="AlphaFoldDB" id="A0A0N9VFL6"/>
<comment type="similarity">
    <text evidence="1">In the C-terminal section; belongs to the class-I pyridoxal-phosphate-dependent aminotransferase family.</text>
</comment>
<name>A0A0N9VFL6_9GAMM</name>
<dbReference type="InterPro" id="IPR015424">
    <property type="entry name" value="PyrdxlP-dep_Trfase"/>
</dbReference>
<gene>
    <name evidence="7" type="ORF">AOY20_11570</name>
</gene>
<dbReference type="PROSITE" id="PS50949">
    <property type="entry name" value="HTH_GNTR"/>
    <property type="match status" value="1"/>
</dbReference>
<dbReference type="GO" id="GO:0030170">
    <property type="term" value="F:pyridoxal phosphate binding"/>
    <property type="evidence" value="ECO:0007669"/>
    <property type="project" value="InterPro"/>
</dbReference>
<evidence type="ECO:0000256" key="4">
    <source>
        <dbReference type="ARBA" id="ARBA00023125"/>
    </source>
</evidence>
<dbReference type="CDD" id="cd00609">
    <property type="entry name" value="AAT_like"/>
    <property type="match status" value="1"/>
</dbReference>
<dbReference type="InterPro" id="IPR036390">
    <property type="entry name" value="WH_DNA-bd_sf"/>
</dbReference>
<dbReference type="InterPro" id="IPR015421">
    <property type="entry name" value="PyrdxlP-dep_Trfase_major"/>
</dbReference>
<keyword evidence="3" id="KW-0805">Transcription regulation</keyword>
<evidence type="ECO:0000313" key="7">
    <source>
        <dbReference type="EMBL" id="ALH96117.1"/>
    </source>
</evidence>
<dbReference type="OrthoDB" id="9804020at2"/>
<keyword evidence="4" id="KW-0238">DNA-binding</keyword>
<evidence type="ECO:0000256" key="3">
    <source>
        <dbReference type="ARBA" id="ARBA00023015"/>
    </source>
</evidence>
<keyword evidence="2" id="KW-0663">Pyridoxal phosphate</keyword>
<evidence type="ECO:0000256" key="2">
    <source>
        <dbReference type="ARBA" id="ARBA00022898"/>
    </source>
</evidence>
<keyword evidence="8" id="KW-1185">Reference proteome</keyword>
<dbReference type="PANTHER" id="PTHR46577:SF2">
    <property type="entry name" value="TRANSCRIPTIONAL REGULATORY PROTEIN"/>
    <property type="match status" value="1"/>
</dbReference>
<organism evidence="7 8">
    <name type="scientific">Acinetobacter equi</name>
    <dbReference type="NCBI Taxonomy" id="1324350"/>
    <lineage>
        <taxon>Bacteria</taxon>
        <taxon>Pseudomonadati</taxon>
        <taxon>Pseudomonadota</taxon>
        <taxon>Gammaproteobacteria</taxon>
        <taxon>Moraxellales</taxon>
        <taxon>Moraxellaceae</taxon>
        <taxon>Acinetobacter</taxon>
    </lineage>
</organism>
<dbReference type="Pfam" id="PF00392">
    <property type="entry name" value="GntR"/>
    <property type="match status" value="1"/>
</dbReference>